<evidence type="ECO:0000313" key="2">
    <source>
        <dbReference type="Proteomes" id="UP000188533"/>
    </source>
</evidence>
<dbReference type="Proteomes" id="UP000188533">
    <property type="component" value="Unassembled WGS sequence"/>
</dbReference>
<gene>
    <name evidence="1" type="ORF">LENED_011230</name>
</gene>
<reference evidence="1 2" key="1">
    <citation type="submission" date="2016-08" db="EMBL/GenBank/DDBJ databases">
        <authorList>
            <consortium name="Lentinula edodes genome sequencing consortium"/>
            <person name="Sakamoto Y."/>
            <person name="Nakade K."/>
            <person name="Sato S."/>
            <person name="Yoshida Y."/>
            <person name="Miyazaki K."/>
            <person name="Natsume S."/>
            <person name="Konno N."/>
        </authorList>
    </citation>
    <scope>NUCLEOTIDE SEQUENCE [LARGE SCALE GENOMIC DNA]</scope>
    <source>
        <strain evidence="1 2">NBRC 111202</strain>
    </source>
</reference>
<reference evidence="1 2" key="2">
    <citation type="submission" date="2017-02" db="EMBL/GenBank/DDBJ databases">
        <title>A genome survey and senescence transcriptome analysis in Lentinula edodes.</title>
        <authorList>
            <person name="Sakamoto Y."/>
            <person name="Nakade K."/>
            <person name="Sato S."/>
            <person name="Yoshida Y."/>
            <person name="Miyazaki K."/>
            <person name="Natsume S."/>
            <person name="Konno N."/>
        </authorList>
    </citation>
    <scope>NUCLEOTIDE SEQUENCE [LARGE SCALE GENOMIC DNA]</scope>
    <source>
        <strain evidence="1 2">NBRC 111202</strain>
    </source>
</reference>
<evidence type="ECO:0000313" key="1">
    <source>
        <dbReference type="EMBL" id="GAW09100.1"/>
    </source>
</evidence>
<name>A0A1Q3EPG7_LENED</name>
<proteinExistence type="predicted"/>
<keyword evidence="1" id="KW-0436">Ligase</keyword>
<dbReference type="AlphaFoldDB" id="A0A1Q3EPG7"/>
<comment type="caution">
    <text evidence="1">The sequence shown here is derived from an EMBL/GenBank/DDBJ whole genome shotgun (WGS) entry which is preliminary data.</text>
</comment>
<keyword evidence="2" id="KW-1185">Reference proteome</keyword>
<dbReference type="GO" id="GO:0016874">
    <property type="term" value="F:ligase activity"/>
    <property type="evidence" value="ECO:0007669"/>
    <property type="project" value="UniProtKB-KW"/>
</dbReference>
<protein>
    <submittedName>
        <fullName evidence="1">Long-chain fatty acid--ligase</fullName>
    </submittedName>
</protein>
<accession>A0A1Q3EPG7</accession>
<organism evidence="1 2">
    <name type="scientific">Lentinula edodes</name>
    <name type="common">Shiitake mushroom</name>
    <name type="synonym">Lentinus edodes</name>
    <dbReference type="NCBI Taxonomy" id="5353"/>
    <lineage>
        <taxon>Eukaryota</taxon>
        <taxon>Fungi</taxon>
        <taxon>Dikarya</taxon>
        <taxon>Basidiomycota</taxon>
        <taxon>Agaricomycotina</taxon>
        <taxon>Agaricomycetes</taxon>
        <taxon>Agaricomycetidae</taxon>
        <taxon>Agaricales</taxon>
        <taxon>Marasmiineae</taxon>
        <taxon>Omphalotaceae</taxon>
        <taxon>Lentinula</taxon>
    </lineage>
</organism>
<sequence>MVTRLEFRGAIPCRTSSDRVLSIVRKYPNDIPSIKSAFSALVLSKRPVAAKRLFQDSLPYLDSPTKVWLGCEETSTGEELSDDEFRVHWRPYHIQYSSERHASLEERLVLQNSDAL</sequence>
<dbReference type="EMBL" id="BDGU01000996">
    <property type="protein sequence ID" value="GAW09100.1"/>
    <property type="molecule type" value="Genomic_DNA"/>
</dbReference>